<dbReference type="Pfam" id="PF00732">
    <property type="entry name" value="GMC_oxred_N"/>
    <property type="match status" value="1"/>
</dbReference>
<keyword evidence="3" id="KW-0274">FAD</keyword>
<evidence type="ECO:0000313" key="7">
    <source>
        <dbReference type="EMBL" id="MBA2880220.1"/>
    </source>
</evidence>
<evidence type="ECO:0000256" key="4">
    <source>
        <dbReference type="ARBA" id="ARBA00023002"/>
    </source>
</evidence>
<dbReference type="Proteomes" id="UP000525298">
    <property type="component" value="Unassembled WGS sequence"/>
</dbReference>
<dbReference type="SUPFAM" id="SSF51905">
    <property type="entry name" value="FAD/NAD(P)-binding domain"/>
    <property type="match status" value="1"/>
</dbReference>
<name>A0A7W0HJI5_9BACT</name>
<dbReference type="InterPro" id="IPR036188">
    <property type="entry name" value="FAD/NAD-bd_sf"/>
</dbReference>
<dbReference type="InterPro" id="IPR007867">
    <property type="entry name" value="GMC_OxRtase_C"/>
</dbReference>
<protein>
    <submittedName>
        <fullName evidence="7">Choline dehydrogenase-like flavoprotein</fullName>
    </submittedName>
</protein>
<evidence type="ECO:0000313" key="8">
    <source>
        <dbReference type="Proteomes" id="UP000525298"/>
    </source>
</evidence>
<dbReference type="GO" id="GO:0016614">
    <property type="term" value="F:oxidoreductase activity, acting on CH-OH group of donors"/>
    <property type="evidence" value="ECO:0007669"/>
    <property type="project" value="InterPro"/>
</dbReference>
<dbReference type="InterPro" id="IPR000172">
    <property type="entry name" value="GMC_OxRdtase_N"/>
</dbReference>
<evidence type="ECO:0000259" key="5">
    <source>
        <dbReference type="Pfam" id="PF00732"/>
    </source>
</evidence>
<comment type="similarity">
    <text evidence="1">Belongs to the GMC oxidoreductase family.</text>
</comment>
<accession>A0A7W0HJI5</accession>
<dbReference type="GO" id="GO:0050660">
    <property type="term" value="F:flavin adenine dinucleotide binding"/>
    <property type="evidence" value="ECO:0007669"/>
    <property type="project" value="InterPro"/>
</dbReference>
<gene>
    <name evidence="7" type="ORF">HNR65_000527</name>
</gene>
<proteinExistence type="inferred from homology"/>
<dbReference type="EMBL" id="JACDUS010000001">
    <property type="protein sequence ID" value="MBA2880220.1"/>
    <property type="molecule type" value="Genomic_DNA"/>
</dbReference>
<reference evidence="7 8" key="1">
    <citation type="submission" date="2020-07" db="EMBL/GenBank/DDBJ databases">
        <title>Genomic Encyclopedia of Type Strains, Phase IV (KMG-IV): sequencing the most valuable type-strain genomes for metagenomic binning, comparative biology and taxonomic classification.</title>
        <authorList>
            <person name="Goeker M."/>
        </authorList>
    </citation>
    <scope>NUCLEOTIDE SEQUENCE [LARGE SCALE GENOMIC DNA]</scope>
    <source>
        <strain evidence="7 8">DSM 17721</strain>
    </source>
</reference>
<dbReference type="AlphaFoldDB" id="A0A7W0HJI5"/>
<feature type="domain" description="Glucose-methanol-choline oxidoreductase C-terminal" evidence="6">
    <location>
        <begin position="340"/>
        <end position="419"/>
    </location>
</feature>
<keyword evidence="8" id="KW-1185">Reference proteome</keyword>
<dbReference type="PANTHER" id="PTHR46056">
    <property type="entry name" value="LONG-CHAIN-ALCOHOL OXIDASE"/>
    <property type="match status" value="1"/>
</dbReference>
<organism evidence="7 8">
    <name type="scientific">Desulfosalsimonas propionicica</name>
    <dbReference type="NCBI Taxonomy" id="332175"/>
    <lineage>
        <taxon>Bacteria</taxon>
        <taxon>Pseudomonadati</taxon>
        <taxon>Thermodesulfobacteriota</taxon>
        <taxon>Desulfobacteria</taxon>
        <taxon>Desulfobacterales</taxon>
        <taxon>Desulfosalsimonadaceae</taxon>
        <taxon>Desulfosalsimonas</taxon>
    </lineage>
</organism>
<evidence type="ECO:0000259" key="6">
    <source>
        <dbReference type="Pfam" id="PF05199"/>
    </source>
</evidence>
<evidence type="ECO:0000256" key="1">
    <source>
        <dbReference type="ARBA" id="ARBA00010790"/>
    </source>
</evidence>
<dbReference type="Pfam" id="PF05199">
    <property type="entry name" value="GMC_oxred_C"/>
    <property type="match status" value="1"/>
</dbReference>
<evidence type="ECO:0000256" key="2">
    <source>
        <dbReference type="ARBA" id="ARBA00022630"/>
    </source>
</evidence>
<dbReference type="RefSeq" id="WP_181549875.1">
    <property type="nucleotide sequence ID" value="NZ_JACDUS010000001.1"/>
</dbReference>
<keyword evidence="2" id="KW-0285">Flavoprotein</keyword>
<keyword evidence="4" id="KW-0560">Oxidoreductase</keyword>
<dbReference type="Gene3D" id="3.50.50.60">
    <property type="entry name" value="FAD/NAD(P)-binding domain"/>
    <property type="match status" value="2"/>
</dbReference>
<feature type="domain" description="Glucose-methanol-choline oxidoreductase N-terminal" evidence="5">
    <location>
        <begin position="59"/>
        <end position="240"/>
    </location>
</feature>
<dbReference type="PANTHER" id="PTHR46056:SF12">
    <property type="entry name" value="LONG-CHAIN-ALCOHOL OXIDASE"/>
    <property type="match status" value="1"/>
</dbReference>
<evidence type="ECO:0000256" key="3">
    <source>
        <dbReference type="ARBA" id="ARBA00022827"/>
    </source>
</evidence>
<sequence>METKRNHFDVIVVGSGPGGATVAKELAARNQSVLILERGDNWRVMGTNWQAIFTGGIPGRSLLVTNNMLSMVRGITTGGSSMLYYGTAFDPPVEMLKSHGIDISAEVDEVRAELPTQPLKDELVGPMARHIMNSARELGYDWHKLPKFIYQDKCRAGCWRCNYGCPYGAKWNARMFVDDACENGATLVNRARVSRVITENNKAAGVEYTRWGKSHTAYAPRVVLSAGGIGSPAILRKSGIAGAGYDFFYDPLIAVMGTASDIKGGKEIPMATGALMEEDGYVMTDMVVPRSLYMLFAAEVFRFHKLLSHGKTLQIMIKAKDSLGGRITDKEGVRKKLADNDRRKLLHGYDRAKHILKNAGAKNIFKSWYIAAHPGGTVKVGDIIDANLETEYENLYVCDCSVIPEAWGLPPTFTLISLGKRLARHISQ</sequence>
<comment type="caution">
    <text evidence="7">The sequence shown here is derived from an EMBL/GenBank/DDBJ whole genome shotgun (WGS) entry which is preliminary data.</text>
</comment>
<dbReference type="Pfam" id="PF13450">
    <property type="entry name" value="NAD_binding_8"/>
    <property type="match status" value="1"/>
</dbReference>